<evidence type="ECO:0000313" key="3">
    <source>
        <dbReference type="Proteomes" id="UP000240883"/>
    </source>
</evidence>
<dbReference type="AlphaFoldDB" id="A0A2T2P211"/>
<sequence>MKSSIFRRSGPGATQPTIGEDRSLKRDPCENPKGKSQYRGVDTQKNTEELPPPYNSSPRPAPSEDDSPRRIRRPSKMSNYSKKEQLQRFLVEILAFSLDTDVCLVKEAMESSESSAPCKGSESSILSEDEREYLLSLSQIVGDAHEMFKRNQWNLVPDENRKEISDAVVGPFCDQIQEAYLLDMIYTYAKHQCDPERRKHTLASRYAALIGYFHPSDPNSTSKKTRMPSYMIEQARVKLHETMKSHTWVIDLASPNEKVRMILRRALRDFQKTIGMEETKVGDQASPFLCWPFREGLEGLNKAIRDS</sequence>
<feature type="compositionally biased region" description="Basic and acidic residues" evidence="1">
    <location>
        <begin position="19"/>
        <end position="33"/>
    </location>
</feature>
<accession>A0A2T2P211</accession>
<evidence type="ECO:0000256" key="1">
    <source>
        <dbReference type="SAM" id="MobiDB-lite"/>
    </source>
</evidence>
<gene>
    <name evidence="2" type="ORF">BS50DRAFT_657390</name>
</gene>
<dbReference type="OrthoDB" id="3796310at2759"/>
<reference evidence="2 3" key="1">
    <citation type="journal article" date="2018" name="Front. Microbiol.">
        <title>Genome-Wide Analysis of Corynespora cassiicola Leaf Fall Disease Putative Effectors.</title>
        <authorList>
            <person name="Lopez D."/>
            <person name="Ribeiro S."/>
            <person name="Label P."/>
            <person name="Fumanal B."/>
            <person name="Venisse J.S."/>
            <person name="Kohler A."/>
            <person name="de Oliveira R.R."/>
            <person name="Labutti K."/>
            <person name="Lipzen A."/>
            <person name="Lail K."/>
            <person name="Bauer D."/>
            <person name="Ohm R.A."/>
            <person name="Barry K.W."/>
            <person name="Spatafora J."/>
            <person name="Grigoriev I.V."/>
            <person name="Martin F.M."/>
            <person name="Pujade-Renaud V."/>
        </authorList>
    </citation>
    <scope>NUCLEOTIDE SEQUENCE [LARGE SCALE GENOMIC DNA]</scope>
    <source>
        <strain evidence="2 3">Philippines</strain>
    </source>
</reference>
<dbReference type="EMBL" id="KZ678130">
    <property type="protein sequence ID" value="PSN71692.1"/>
    <property type="molecule type" value="Genomic_DNA"/>
</dbReference>
<keyword evidence="3" id="KW-1185">Reference proteome</keyword>
<organism evidence="2 3">
    <name type="scientific">Corynespora cassiicola Philippines</name>
    <dbReference type="NCBI Taxonomy" id="1448308"/>
    <lineage>
        <taxon>Eukaryota</taxon>
        <taxon>Fungi</taxon>
        <taxon>Dikarya</taxon>
        <taxon>Ascomycota</taxon>
        <taxon>Pezizomycotina</taxon>
        <taxon>Dothideomycetes</taxon>
        <taxon>Pleosporomycetidae</taxon>
        <taxon>Pleosporales</taxon>
        <taxon>Corynesporascaceae</taxon>
        <taxon>Corynespora</taxon>
    </lineage>
</organism>
<proteinExistence type="predicted"/>
<dbReference type="Proteomes" id="UP000240883">
    <property type="component" value="Unassembled WGS sequence"/>
</dbReference>
<evidence type="ECO:0000313" key="2">
    <source>
        <dbReference type="EMBL" id="PSN71692.1"/>
    </source>
</evidence>
<protein>
    <submittedName>
        <fullName evidence="2">Uncharacterized protein</fullName>
    </submittedName>
</protein>
<feature type="region of interest" description="Disordered" evidence="1">
    <location>
        <begin position="1"/>
        <end position="78"/>
    </location>
</feature>
<feature type="compositionally biased region" description="Pro residues" evidence="1">
    <location>
        <begin position="50"/>
        <end position="61"/>
    </location>
</feature>
<name>A0A2T2P211_CORCC</name>